<name>C8XHQ7_NAKMY</name>
<gene>
    <name evidence="1" type="ordered locus">Namu_4070</name>
</gene>
<dbReference type="InterPro" id="IPR021522">
    <property type="entry name" value="MctB"/>
</dbReference>
<dbReference type="OrthoDB" id="4350157at2"/>
<dbReference type="KEGG" id="nml:Namu_4070"/>
<dbReference type="GO" id="GO:0016020">
    <property type="term" value="C:membrane"/>
    <property type="evidence" value="ECO:0007669"/>
    <property type="project" value="InterPro"/>
</dbReference>
<dbReference type="RefSeq" id="WP_015749185.1">
    <property type="nucleotide sequence ID" value="NC_013235.1"/>
</dbReference>
<dbReference type="STRING" id="479431.Namu_4070"/>
<dbReference type="GO" id="GO:0055070">
    <property type="term" value="P:copper ion homeostasis"/>
    <property type="evidence" value="ECO:0007669"/>
    <property type="project" value="InterPro"/>
</dbReference>
<dbReference type="Proteomes" id="UP000002218">
    <property type="component" value="Chromosome"/>
</dbReference>
<dbReference type="EMBL" id="CP001737">
    <property type="protein sequence ID" value="ACV80360.1"/>
    <property type="molecule type" value="Genomic_DNA"/>
</dbReference>
<evidence type="ECO:0000313" key="2">
    <source>
        <dbReference type="Proteomes" id="UP000002218"/>
    </source>
</evidence>
<evidence type="ECO:0008006" key="3">
    <source>
        <dbReference type="Google" id="ProtNLM"/>
    </source>
</evidence>
<reference evidence="2" key="1">
    <citation type="submission" date="2009-09" db="EMBL/GenBank/DDBJ databases">
        <title>The complete genome of Nakamurella multipartita DSM 44233.</title>
        <authorList>
            <consortium name="US DOE Joint Genome Institute (JGI-PGF)"/>
            <person name="Lucas S."/>
            <person name="Copeland A."/>
            <person name="Lapidus A."/>
            <person name="Glavina del Rio T."/>
            <person name="Dalin E."/>
            <person name="Tice H."/>
            <person name="Bruce D."/>
            <person name="Goodwin L."/>
            <person name="Pitluck S."/>
            <person name="Kyrpides N."/>
            <person name="Mavromatis K."/>
            <person name="Ivanova N."/>
            <person name="Ovchinnikova G."/>
            <person name="Sims D."/>
            <person name="Meincke L."/>
            <person name="Brettin T."/>
            <person name="Detter J.C."/>
            <person name="Han C."/>
            <person name="Larimer F."/>
            <person name="Land M."/>
            <person name="Hauser L."/>
            <person name="Markowitz V."/>
            <person name="Cheng J.-F."/>
            <person name="Hugenholtz P."/>
            <person name="Woyke T."/>
            <person name="Wu D."/>
            <person name="Klenk H.-P."/>
            <person name="Eisen J.A."/>
        </authorList>
    </citation>
    <scope>NUCLEOTIDE SEQUENCE [LARGE SCALE GENOMIC DNA]</scope>
    <source>
        <strain evidence="2">ATCC 700099 / DSM 44233 / CIP 104796 / JCM 9543 / NBRC 105858 / Y-104</strain>
    </source>
</reference>
<accession>C8XHQ7</accession>
<reference evidence="1 2" key="2">
    <citation type="journal article" date="2010" name="Stand. Genomic Sci.">
        <title>Complete genome sequence of Nakamurella multipartita type strain (Y-104).</title>
        <authorList>
            <person name="Tice H."/>
            <person name="Mayilraj S."/>
            <person name="Sims D."/>
            <person name="Lapidus A."/>
            <person name="Nolan M."/>
            <person name="Lucas S."/>
            <person name="Glavina Del Rio T."/>
            <person name="Copeland A."/>
            <person name="Cheng J.F."/>
            <person name="Meincke L."/>
            <person name="Bruce D."/>
            <person name="Goodwin L."/>
            <person name="Pitluck S."/>
            <person name="Ivanova N."/>
            <person name="Mavromatis K."/>
            <person name="Ovchinnikova G."/>
            <person name="Pati A."/>
            <person name="Chen A."/>
            <person name="Palaniappan K."/>
            <person name="Land M."/>
            <person name="Hauser L."/>
            <person name="Chang Y.J."/>
            <person name="Jeffries C.D."/>
            <person name="Detter J.C."/>
            <person name="Brettin T."/>
            <person name="Rohde M."/>
            <person name="Goker M."/>
            <person name="Bristow J."/>
            <person name="Eisen J.A."/>
            <person name="Markowitz V."/>
            <person name="Hugenholtz P."/>
            <person name="Kyrpides N.C."/>
            <person name="Klenk H.P."/>
            <person name="Chen F."/>
        </authorList>
    </citation>
    <scope>NUCLEOTIDE SEQUENCE [LARGE SCALE GENOMIC DNA]</scope>
    <source>
        <strain evidence="2">ATCC 700099 / DSM 44233 / CIP 104796 / JCM 9543 / NBRC 105858 / Y-104</strain>
    </source>
</reference>
<organism evidence="1 2">
    <name type="scientific">Nakamurella multipartita (strain ATCC 700099 / DSM 44233 / CIP 104796 / JCM 9543 / NBRC 105858 / Y-104)</name>
    <name type="common">Microsphaera multipartita</name>
    <dbReference type="NCBI Taxonomy" id="479431"/>
    <lineage>
        <taxon>Bacteria</taxon>
        <taxon>Bacillati</taxon>
        <taxon>Actinomycetota</taxon>
        <taxon>Actinomycetes</taxon>
        <taxon>Nakamurellales</taxon>
        <taxon>Nakamurellaceae</taxon>
        <taxon>Nakamurella</taxon>
    </lineage>
</organism>
<keyword evidence="2" id="KW-1185">Reference proteome</keyword>
<proteinExistence type="predicted"/>
<dbReference type="InParanoid" id="C8XHQ7"/>
<evidence type="ECO:0000313" key="1">
    <source>
        <dbReference type="EMBL" id="ACV80360.1"/>
    </source>
</evidence>
<protein>
    <recommendedName>
        <fullName evidence="3">Channel protein</fullName>
    </recommendedName>
</protein>
<dbReference type="Pfam" id="PF11382">
    <property type="entry name" value="MctB"/>
    <property type="match status" value="1"/>
</dbReference>
<dbReference type="AlphaFoldDB" id="C8XHQ7"/>
<dbReference type="HOGENOM" id="CLU_072020_0_1_11"/>
<sequence length="312" mass="30865" precursor="true">MISMRYHIVSLAAVFLALALGIVLGATKIQSPLLEGLRDDNASLSSQQGELASTNEDLTARVAADEKFAGSVGALTVRGTLPSTNVVLVTTAAADPNDRDALLSLLNRAGATVTGQIQLTNDFSDPLRADELRQIATTTLPTGVQLPEVPQAGAVAGGLLSSVLLAPAGGAPKASAEQGAAVLAALQSAGFITVTGTPAAGQSVIVLTGAEVTGGSEADKAGAVASFATQLAQTATGVVVAGRSGSDESTGTVGVIRGDTAMSGTVSTVDNVDSDTGRIATVLALVEQNGGGQGQYGFGEKAQAQAPTLAVG</sequence>
<dbReference type="eggNOG" id="ENOG5032TBA">
    <property type="taxonomic scope" value="Bacteria"/>
</dbReference>